<dbReference type="SUPFAM" id="SSF52540">
    <property type="entry name" value="P-loop containing nucleoside triphosphate hydrolases"/>
    <property type="match status" value="1"/>
</dbReference>
<evidence type="ECO:0000259" key="3">
    <source>
        <dbReference type="Pfam" id="PF06414"/>
    </source>
</evidence>
<keyword evidence="1" id="KW-0547">Nucleotide-binding</keyword>
<accession>A0ABY4AB66</accession>
<dbReference type="Proteomes" id="UP000831532">
    <property type="component" value="Chromosome"/>
</dbReference>
<dbReference type="Pfam" id="PF06414">
    <property type="entry name" value="Zeta_toxin"/>
    <property type="match status" value="1"/>
</dbReference>
<organism evidence="4 5">
    <name type="scientific">Massilia violaceinigra</name>
    <dbReference type="NCBI Taxonomy" id="2045208"/>
    <lineage>
        <taxon>Bacteria</taxon>
        <taxon>Pseudomonadati</taxon>
        <taxon>Pseudomonadota</taxon>
        <taxon>Betaproteobacteria</taxon>
        <taxon>Burkholderiales</taxon>
        <taxon>Oxalobacteraceae</taxon>
        <taxon>Telluria group</taxon>
        <taxon>Massilia</taxon>
    </lineage>
</organism>
<evidence type="ECO:0000256" key="2">
    <source>
        <dbReference type="ARBA" id="ARBA00022840"/>
    </source>
</evidence>
<name>A0ABY4AB66_9BURK</name>
<dbReference type="InterPro" id="IPR010488">
    <property type="entry name" value="Zeta_toxin_domain"/>
</dbReference>
<dbReference type="EMBL" id="CP063361">
    <property type="protein sequence ID" value="UOD32058.1"/>
    <property type="molecule type" value="Genomic_DNA"/>
</dbReference>
<feature type="domain" description="Zeta toxin" evidence="3">
    <location>
        <begin position="121"/>
        <end position="256"/>
    </location>
</feature>
<keyword evidence="5" id="KW-1185">Reference proteome</keyword>
<keyword evidence="2" id="KW-0067">ATP-binding</keyword>
<reference evidence="4 5" key="1">
    <citation type="submission" date="2020-10" db="EMBL/GenBank/DDBJ databases">
        <title>Genome analysis of Massilia species.</title>
        <authorList>
            <person name="Jung D.-H."/>
        </authorList>
    </citation>
    <scope>NUCLEOTIDE SEQUENCE [LARGE SCALE GENOMIC DNA]</scope>
    <source>
        <strain evidence="5">sipir</strain>
    </source>
</reference>
<dbReference type="InterPro" id="IPR027417">
    <property type="entry name" value="P-loop_NTPase"/>
</dbReference>
<gene>
    <name evidence="4" type="ORF">INH39_10530</name>
</gene>
<evidence type="ECO:0000256" key="1">
    <source>
        <dbReference type="ARBA" id="ARBA00022741"/>
    </source>
</evidence>
<proteinExistence type="predicted"/>
<evidence type="ECO:0000313" key="5">
    <source>
        <dbReference type="Proteomes" id="UP000831532"/>
    </source>
</evidence>
<dbReference type="Gene3D" id="3.40.50.300">
    <property type="entry name" value="P-loop containing nucleotide triphosphate hydrolases"/>
    <property type="match status" value="1"/>
</dbReference>
<sequence length="315" mass="34897">MTNSYARPLLDHESIELFLSRCLDIRHELRLHGGDKHDLQELCKCIRDAESASESALESSTMTSRRNRVPQYRSDVAREGLRRQIVQELISNERLGSDEDIRLGHGGSKPRGQEAHPGACAYIVTGLPASGKSMLVSAISDRLGAMVLDSDFAKRKLPEFAHALAGPMLVHEESRLLVFSNSGPLSLSQYCISKKLNVVIPLVGNDERRLKAVRASFGAHGYRVHLTALLLSRAKATERALVRFLKTGRYIPLSMIFDNYANDPVLNYYKAWMDADTGNDSGWASLGALLATNRSLQVHSFNAHANPAALWEHLP</sequence>
<evidence type="ECO:0000313" key="4">
    <source>
        <dbReference type="EMBL" id="UOD32058.1"/>
    </source>
</evidence>
<protein>
    <submittedName>
        <fullName evidence="4">Zeta toxin family protein</fullName>
    </submittedName>
</protein>
<dbReference type="RefSeq" id="WP_243493123.1">
    <property type="nucleotide sequence ID" value="NZ_CP063361.1"/>
</dbReference>